<evidence type="ECO:0000256" key="3">
    <source>
        <dbReference type="ARBA" id="ARBA00022588"/>
    </source>
</evidence>
<dbReference type="InterPro" id="IPR018114">
    <property type="entry name" value="TRYPSIN_HIS"/>
</dbReference>
<dbReference type="GO" id="GO:0006508">
    <property type="term" value="P:proteolysis"/>
    <property type="evidence" value="ECO:0007669"/>
    <property type="project" value="UniProtKB-KW"/>
</dbReference>
<dbReference type="GO" id="GO:0004252">
    <property type="term" value="F:serine-type endopeptidase activity"/>
    <property type="evidence" value="ECO:0007669"/>
    <property type="project" value="UniProtKB-UniRule"/>
</dbReference>
<keyword evidence="6 12" id="KW-0378">Hydrolase</keyword>
<dbReference type="InterPro" id="IPR043504">
    <property type="entry name" value="Peptidase_S1_PA_chymotrypsin"/>
</dbReference>
<evidence type="ECO:0000256" key="10">
    <source>
        <dbReference type="ARBA" id="ARBA00023180"/>
    </source>
</evidence>
<comment type="similarity">
    <text evidence="11 13">Belongs to the peptidase S1 family. CLIP subfamily.</text>
</comment>
<feature type="signal peptide" evidence="13">
    <location>
        <begin position="1"/>
        <end position="20"/>
    </location>
</feature>
<evidence type="ECO:0000256" key="5">
    <source>
        <dbReference type="ARBA" id="ARBA00022729"/>
    </source>
</evidence>
<evidence type="ECO:0000259" key="15">
    <source>
        <dbReference type="PROSITE" id="PS51888"/>
    </source>
</evidence>
<comment type="subcellular location">
    <subcellularLocation>
        <location evidence="1">Secreted</location>
        <location evidence="1">Extracellular space</location>
    </subcellularLocation>
</comment>
<accession>U5EHU2</accession>
<dbReference type="GO" id="GO:0045087">
    <property type="term" value="P:innate immune response"/>
    <property type="evidence" value="ECO:0007669"/>
    <property type="project" value="UniProtKB-KW"/>
</dbReference>
<evidence type="ECO:0000256" key="9">
    <source>
        <dbReference type="ARBA" id="ARBA00023157"/>
    </source>
</evidence>
<reference evidence="16" key="1">
    <citation type="journal article" date="2014" name="Insect Biochem. Mol. Biol.">
        <title>An insight into the sialome of the frog biting fly, Corethrella appendiculata.</title>
        <authorList>
            <person name="Ribeiro J.M.C."/>
            <person name="Chagas A.C."/>
            <person name="Pham V.M."/>
            <person name="Lounibos L.P."/>
            <person name="Calvo E."/>
        </authorList>
    </citation>
    <scope>NUCLEOTIDE SEQUENCE</scope>
    <source>
        <tissue evidence="16">Salivary glands</tissue>
    </source>
</reference>
<dbReference type="Pfam" id="PF12032">
    <property type="entry name" value="CLIP"/>
    <property type="match status" value="1"/>
</dbReference>
<dbReference type="Pfam" id="PF00089">
    <property type="entry name" value="Trypsin"/>
    <property type="match status" value="1"/>
</dbReference>
<dbReference type="PROSITE" id="PS50240">
    <property type="entry name" value="TRYPSIN_DOM"/>
    <property type="match status" value="1"/>
</dbReference>
<dbReference type="SMART" id="SM00020">
    <property type="entry name" value="Tryp_SPc"/>
    <property type="match status" value="1"/>
</dbReference>
<dbReference type="PROSITE" id="PS51888">
    <property type="entry name" value="CLIP"/>
    <property type="match status" value="1"/>
</dbReference>
<dbReference type="SUPFAM" id="SSF50494">
    <property type="entry name" value="Trypsin-like serine proteases"/>
    <property type="match status" value="1"/>
</dbReference>
<evidence type="ECO:0000256" key="6">
    <source>
        <dbReference type="ARBA" id="ARBA00022801"/>
    </source>
</evidence>
<evidence type="ECO:0000256" key="11">
    <source>
        <dbReference type="ARBA" id="ARBA00024195"/>
    </source>
</evidence>
<keyword evidence="2 13" id="KW-0964">Secreted</keyword>
<evidence type="ECO:0000256" key="12">
    <source>
        <dbReference type="RuleBase" id="RU363034"/>
    </source>
</evidence>
<dbReference type="PROSITE" id="PS00134">
    <property type="entry name" value="TRYPSIN_HIS"/>
    <property type="match status" value="1"/>
</dbReference>
<proteinExistence type="evidence at transcript level"/>
<evidence type="ECO:0000256" key="7">
    <source>
        <dbReference type="ARBA" id="ARBA00022825"/>
    </source>
</evidence>
<dbReference type="FunFam" id="2.40.10.10:FF:000028">
    <property type="entry name" value="Serine protease easter"/>
    <property type="match status" value="1"/>
</dbReference>
<dbReference type="InterPro" id="IPR022700">
    <property type="entry name" value="CLIP"/>
</dbReference>
<feature type="domain" description="Peptidase S1" evidence="14">
    <location>
        <begin position="112"/>
        <end position="368"/>
    </location>
</feature>
<dbReference type="InterPro" id="IPR033116">
    <property type="entry name" value="TRYPSIN_SER"/>
</dbReference>
<dbReference type="AlphaFoldDB" id="U5EHU2"/>
<keyword evidence="4 12" id="KW-0645">Protease</keyword>
<keyword evidence="3" id="KW-0399">Innate immunity</keyword>
<sequence length="369" mass="39997">MFKLLIFGLTITKIIDLGSALNQGDACTDAKRQSGSCILARECPQVVAIVTNSFSSPADRDFIVQSKCGELNGSQMVCCAGIPSSSGGDGVANRHSLLPEPGECGVFLKNRIVGGEITHISDYPWMARLYYNLGQGKFGYRCGGSLINDRYVLTAAHCIKAIPATWKLIQVRLGDWDSESEHDCEDDDCSDPVVDVDVESVTVHNEYSPSSKAQYNDIALIRMRRAVRYTDWVKPVCLPVTATLKNKDVTGVKLFVAGWGKTEFSSGSRFKLHVGLVARSLAQCNSAYTRSGAVLKDTQLCAGGDKGKDSCSGDSGGPLMKEETSTGNPFYWIVGIVSFGPKNCGTENLPGVYTKVSKYVNWIESNVRN</sequence>
<dbReference type="InterPro" id="IPR038565">
    <property type="entry name" value="CLIP_sf"/>
</dbReference>
<keyword evidence="8" id="KW-0391">Immunity</keyword>
<dbReference type="InterPro" id="IPR009003">
    <property type="entry name" value="Peptidase_S1_PA"/>
</dbReference>
<dbReference type="InterPro" id="IPR001314">
    <property type="entry name" value="Peptidase_S1A"/>
</dbReference>
<evidence type="ECO:0000259" key="14">
    <source>
        <dbReference type="PROSITE" id="PS50240"/>
    </source>
</evidence>
<dbReference type="PRINTS" id="PR00722">
    <property type="entry name" value="CHYMOTRYPSIN"/>
</dbReference>
<organism evidence="16">
    <name type="scientific">Corethrella appendiculata</name>
    <dbReference type="NCBI Taxonomy" id="1370023"/>
    <lineage>
        <taxon>Eukaryota</taxon>
        <taxon>Metazoa</taxon>
        <taxon>Ecdysozoa</taxon>
        <taxon>Arthropoda</taxon>
        <taxon>Hexapoda</taxon>
        <taxon>Insecta</taxon>
        <taxon>Pterygota</taxon>
        <taxon>Neoptera</taxon>
        <taxon>Endopterygota</taxon>
        <taxon>Diptera</taxon>
        <taxon>Nematocera</taxon>
        <taxon>Culicoidea</taxon>
        <taxon>Chaoboridae</taxon>
        <taxon>Corethrella</taxon>
    </lineage>
</organism>
<name>U5EHU2_9DIPT</name>
<dbReference type="PROSITE" id="PS00135">
    <property type="entry name" value="TRYPSIN_SER"/>
    <property type="match status" value="1"/>
</dbReference>
<protein>
    <recommendedName>
        <fullName evidence="13">CLIP domain-containing serine protease</fullName>
        <ecNumber evidence="12">3.4.21.-</ecNumber>
    </recommendedName>
</protein>
<dbReference type="GO" id="GO:0005576">
    <property type="term" value="C:extracellular region"/>
    <property type="evidence" value="ECO:0007669"/>
    <property type="project" value="UniProtKB-SubCell"/>
</dbReference>
<keyword evidence="9" id="KW-1015">Disulfide bond</keyword>
<evidence type="ECO:0000313" key="16">
    <source>
        <dbReference type="EMBL" id="JAB56987.1"/>
    </source>
</evidence>
<keyword evidence="7 12" id="KW-0720">Serine protease</keyword>
<evidence type="ECO:0000256" key="4">
    <source>
        <dbReference type="ARBA" id="ARBA00022670"/>
    </source>
</evidence>
<dbReference type="EMBL" id="GANO01002884">
    <property type="protein sequence ID" value="JAB56987.1"/>
    <property type="molecule type" value="mRNA"/>
</dbReference>
<evidence type="ECO:0000256" key="2">
    <source>
        <dbReference type="ARBA" id="ARBA00022525"/>
    </source>
</evidence>
<dbReference type="InterPro" id="IPR001254">
    <property type="entry name" value="Trypsin_dom"/>
</dbReference>
<comment type="domain">
    <text evidence="13">The clip domain consists of 35-55 residues which are 'knitted' together usually by 3 conserved disulfide bonds forming a clip-like compact structure.</text>
</comment>
<evidence type="ECO:0000256" key="8">
    <source>
        <dbReference type="ARBA" id="ARBA00022859"/>
    </source>
</evidence>
<dbReference type="PANTHER" id="PTHR24258:SF144">
    <property type="entry name" value="GH14088P"/>
    <property type="match status" value="1"/>
</dbReference>
<dbReference type="CDD" id="cd00190">
    <property type="entry name" value="Tryp_SPc"/>
    <property type="match status" value="1"/>
</dbReference>
<keyword evidence="5 13" id="KW-0732">Signal</keyword>
<evidence type="ECO:0000256" key="1">
    <source>
        <dbReference type="ARBA" id="ARBA00004239"/>
    </source>
</evidence>
<feature type="chain" id="PRO_5023968726" description="CLIP domain-containing serine protease" evidence="13">
    <location>
        <begin position="21"/>
        <end position="369"/>
    </location>
</feature>
<keyword evidence="10" id="KW-0325">Glycoprotein</keyword>
<dbReference type="Gene3D" id="2.40.10.10">
    <property type="entry name" value="Trypsin-like serine proteases"/>
    <property type="match status" value="2"/>
</dbReference>
<dbReference type="EC" id="3.4.21.-" evidence="12"/>
<dbReference type="Gene3D" id="3.30.1640.30">
    <property type="match status" value="1"/>
</dbReference>
<evidence type="ECO:0000256" key="13">
    <source>
        <dbReference type="RuleBase" id="RU366078"/>
    </source>
</evidence>
<dbReference type="FunFam" id="2.40.10.10:FF:000036">
    <property type="entry name" value="Trypsin beta"/>
    <property type="match status" value="1"/>
</dbReference>
<dbReference type="PANTHER" id="PTHR24258">
    <property type="entry name" value="SERINE PROTEASE-RELATED"/>
    <property type="match status" value="1"/>
</dbReference>
<dbReference type="SMART" id="SM00680">
    <property type="entry name" value="CLIP"/>
    <property type="match status" value="1"/>
</dbReference>
<feature type="domain" description="Clip" evidence="15">
    <location>
        <begin position="26"/>
        <end position="79"/>
    </location>
</feature>